<evidence type="ECO:0000313" key="2">
    <source>
        <dbReference type="Proteomes" id="UP000229498"/>
    </source>
</evidence>
<comment type="caution">
    <text evidence="1">The sequence shown here is derived from an EMBL/GenBank/DDBJ whole genome shotgun (WGS) entry which is preliminary data.</text>
</comment>
<dbReference type="InterPro" id="IPR027417">
    <property type="entry name" value="P-loop_NTPase"/>
</dbReference>
<name>A0A2M9G5W0_9PROT</name>
<evidence type="ECO:0000313" key="1">
    <source>
        <dbReference type="EMBL" id="PJK31103.1"/>
    </source>
</evidence>
<dbReference type="AlphaFoldDB" id="A0A2M9G5W0"/>
<reference evidence="1 2" key="1">
    <citation type="submission" date="2017-11" db="EMBL/GenBank/DDBJ databases">
        <title>Draft genome sequence of Rhizobiales bacterium SY3-13.</title>
        <authorList>
            <person name="Sun C."/>
        </authorList>
    </citation>
    <scope>NUCLEOTIDE SEQUENCE [LARGE SCALE GENOMIC DNA]</scope>
    <source>
        <strain evidence="1 2">SY3-13</strain>
    </source>
</reference>
<accession>A0A2M9G5W0</accession>
<protein>
    <submittedName>
        <fullName evidence="1">Uncharacterized protein</fullName>
    </submittedName>
</protein>
<dbReference type="SUPFAM" id="SSF52540">
    <property type="entry name" value="P-loop containing nucleoside triphosphate hydrolases"/>
    <property type="match status" value="1"/>
</dbReference>
<organism evidence="1 2">
    <name type="scientific">Minwuia thermotolerans</name>
    <dbReference type="NCBI Taxonomy" id="2056226"/>
    <lineage>
        <taxon>Bacteria</taxon>
        <taxon>Pseudomonadati</taxon>
        <taxon>Pseudomonadota</taxon>
        <taxon>Alphaproteobacteria</taxon>
        <taxon>Minwuiales</taxon>
        <taxon>Minwuiaceae</taxon>
        <taxon>Minwuia</taxon>
    </lineage>
</organism>
<keyword evidence="2" id="KW-1185">Reference proteome</keyword>
<sequence>MVAVIAGPDEMVGRSLPFSELSDCPYVVLLGEPGSGKSTVFETAAKAASRSVTIARALRVSGGQHVESPLFVDALDEDRSEGSKKDKIFQLRDKMLSSSLECWRISCRVEDWRGAADLSALQAATTGAPIVVTQLQNLSVREQAKILTSRGALDPEGFIGQARRHGAASFLECPSSDKMGVLT</sequence>
<dbReference type="Proteomes" id="UP000229498">
    <property type="component" value="Unassembled WGS sequence"/>
</dbReference>
<dbReference type="EMBL" id="PHIG01000008">
    <property type="protein sequence ID" value="PJK31103.1"/>
    <property type="molecule type" value="Genomic_DNA"/>
</dbReference>
<gene>
    <name evidence="1" type="ORF">CVT23_03325</name>
</gene>
<proteinExistence type="predicted"/>